<dbReference type="HOGENOM" id="CLU_010194_1_0_11"/>
<dbReference type="FunFam" id="3.40.50.720:FF:000084">
    <property type="entry name" value="Short-chain dehydrogenase reductase"/>
    <property type="match status" value="1"/>
</dbReference>
<dbReference type="KEGG" id="krh:KRH_02330"/>
<comment type="similarity">
    <text evidence="1">Belongs to the short-chain dehydrogenases/reductases (SDR) family.</text>
</comment>
<protein>
    <submittedName>
        <fullName evidence="3">3-hydroxybutyrate dehydrogenase</fullName>
        <ecNumber evidence="3">1.1.1.30</ecNumber>
    </submittedName>
</protein>
<keyword evidence="4" id="KW-1185">Reference proteome</keyword>
<dbReference type="Proteomes" id="UP000008838">
    <property type="component" value="Chromosome"/>
</dbReference>
<dbReference type="SUPFAM" id="SSF51735">
    <property type="entry name" value="NAD(P)-binding Rossmann-fold domains"/>
    <property type="match status" value="1"/>
</dbReference>
<reference evidence="3 4" key="1">
    <citation type="journal article" date="2008" name="J. Bacteriol.">
        <title>Complete genome sequence of the soil actinomycete Kocuria rhizophila.</title>
        <authorList>
            <person name="Takarada H."/>
            <person name="Sekine M."/>
            <person name="Kosugi H."/>
            <person name="Matsuo Y."/>
            <person name="Fujisawa T."/>
            <person name="Omata S."/>
            <person name="Kishi E."/>
            <person name="Shimizu A."/>
            <person name="Tsukatani N."/>
            <person name="Tanikawa S."/>
            <person name="Fujita N."/>
            <person name="Harayama S."/>
        </authorList>
    </citation>
    <scope>NUCLEOTIDE SEQUENCE [LARGE SCALE GENOMIC DNA]</scope>
    <source>
        <strain evidence="4">ATCC 9341 / DSM 348 / NBRC 103217 / DC2201</strain>
    </source>
</reference>
<dbReference type="STRING" id="378753.KRH_02330"/>
<sequence>MTEQSLQEKKALVTGGASGIGAAAVRALAARGAHVVVADIDHDAAARLADEVGGEAWAVDLTDTAALARLRLDVDVLVNNAGIQKVSPLQDVEPADLHRILTLMLESPFLLIRAALPHMYEQGWGRIVNVSSVHGLRASPYKAAYVAAKHGLEGLSKAVALEGAPHGVTSNCVNPSYVRTPLVDKQIKDQAATHGIPEEQVVEKIMLTESAIKRLVEPEEVAELIAFLAGPSAGMVTGSSYAMDGGWTAS</sequence>
<keyword evidence="2 3" id="KW-0560">Oxidoreductase</keyword>
<dbReference type="AlphaFoldDB" id="B2GLD5"/>
<dbReference type="Pfam" id="PF13561">
    <property type="entry name" value="adh_short_C2"/>
    <property type="match status" value="1"/>
</dbReference>
<evidence type="ECO:0000313" key="3">
    <source>
        <dbReference type="EMBL" id="BAG28580.1"/>
    </source>
</evidence>
<dbReference type="PANTHER" id="PTHR42879">
    <property type="entry name" value="3-OXOACYL-(ACYL-CARRIER-PROTEIN) REDUCTASE"/>
    <property type="match status" value="1"/>
</dbReference>
<proteinExistence type="inferred from homology"/>
<dbReference type="NCBIfam" id="TIGR01963">
    <property type="entry name" value="PHB_DH"/>
    <property type="match status" value="1"/>
</dbReference>
<dbReference type="RefSeq" id="WP_012397307.1">
    <property type="nucleotide sequence ID" value="NC_010617.1"/>
</dbReference>
<dbReference type="EC" id="1.1.1.30" evidence="3"/>
<dbReference type="PRINTS" id="PR00080">
    <property type="entry name" value="SDRFAMILY"/>
</dbReference>
<dbReference type="PROSITE" id="PS00061">
    <property type="entry name" value="ADH_SHORT"/>
    <property type="match status" value="1"/>
</dbReference>
<accession>B2GLD5</accession>
<evidence type="ECO:0000256" key="2">
    <source>
        <dbReference type="ARBA" id="ARBA00023002"/>
    </source>
</evidence>
<dbReference type="GO" id="GO:0032787">
    <property type="term" value="P:monocarboxylic acid metabolic process"/>
    <property type="evidence" value="ECO:0007669"/>
    <property type="project" value="UniProtKB-ARBA"/>
</dbReference>
<dbReference type="eggNOG" id="COG1028">
    <property type="taxonomic scope" value="Bacteria"/>
</dbReference>
<gene>
    <name evidence="3" type="primary">bdhA</name>
    <name evidence="3" type="ordered locus">KRH_02330</name>
</gene>
<name>B2GLD5_KOCRD</name>
<dbReference type="EMBL" id="AP009152">
    <property type="protein sequence ID" value="BAG28580.1"/>
    <property type="molecule type" value="Genomic_DNA"/>
</dbReference>
<dbReference type="InterPro" id="IPR011294">
    <property type="entry name" value="3-OHbutyrate_DH"/>
</dbReference>
<dbReference type="Gene3D" id="3.40.50.720">
    <property type="entry name" value="NAD(P)-binding Rossmann-like Domain"/>
    <property type="match status" value="1"/>
</dbReference>
<dbReference type="OrthoDB" id="9786435at2"/>
<evidence type="ECO:0000313" key="4">
    <source>
        <dbReference type="Proteomes" id="UP000008838"/>
    </source>
</evidence>
<dbReference type="InterPro" id="IPR036291">
    <property type="entry name" value="NAD(P)-bd_dom_sf"/>
</dbReference>
<dbReference type="InterPro" id="IPR020904">
    <property type="entry name" value="Sc_DH/Rdtase_CS"/>
</dbReference>
<dbReference type="InterPro" id="IPR002347">
    <property type="entry name" value="SDR_fam"/>
</dbReference>
<dbReference type="NCBIfam" id="NF009093">
    <property type="entry name" value="PRK12429.1"/>
    <property type="match status" value="1"/>
</dbReference>
<organism evidence="3 4">
    <name type="scientific">Kocuria rhizophila (strain ATCC 9341 / DSM 348 / NBRC 103217 / DC2201)</name>
    <dbReference type="NCBI Taxonomy" id="378753"/>
    <lineage>
        <taxon>Bacteria</taxon>
        <taxon>Bacillati</taxon>
        <taxon>Actinomycetota</taxon>
        <taxon>Actinomycetes</taxon>
        <taxon>Micrococcales</taxon>
        <taxon>Micrococcaceae</taxon>
        <taxon>Kocuria</taxon>
    </lineage>
</organism>
<dbReference type="PRINTS" id="PR00081">
    <property type="entry name" value="GDHRDH"/>
</dbReference>
<dbReference type="PANTHER" id="PTHR42879:SF2">
    <property type="entry name" value="3-OXOACYL-[ACYL-CARRIER-PROTEIN] REDUCTASE FABG"/>
    <property type="match status" value="1"/>
</dbReference>
<dbReference type="InterPro" id="IPR050259">
    <property type="entry name" value="SDR"/>
</dbReference>
<evidence type="ECO:0000256" key="1">
    <source>
        <dbReference type="ARBA" id="ARBA00006484"/>
    </source>
</evidence>
<dbReference type="GO" id="GO:0003858">
    <property type="term" value="F:3-hydroxybutyrate dehydrogenase activity"/>
    <property type="evidence" value="ECO:0007669"/>
    <property type="project" value="UniProtKB-EC"/>
</dbReference>